<reference evidence="2 3" key="1">
    <citation type="submission" date="2018-08" db="EMBL/GenBank/DDBJ databases">
        <title>A genome reference for cultivated species of the human gut microbiota.</title>
        <authorList>
            <person name="Zou Y."/>
            <person name="Xue W."/>
            <person name="Luo G."/>
        </authorList>
    </citation>
    <scope>NUCLEOTIDE SEQUENCE [LARGE SCALE GENOMIC DNA]</scope>
    <source>
        <strain evidence="2 3">TM09-19AC</strain>
    </source>
</reference>
<dbReference type="InterPro" id="IPR015943">
    <property type="entry name" value="WD40/YVTN_repeat-like_dom_sf"/>
</dbReference>
<gene>
    <name evidence="2" type="ORF">DXD84_06920</name>
</gene>
<name>A0A3E4F6J9_9FIRM</name>
<accession>A0A3E4F6J9</accession>
<proteinExistence type="predicted"/>
<evidence type="ECO:0000313" key="3">
    <source>
        <dbReference type="Proteomes" id="UP000260664"/>
    </source>
</evidence>
<dbReference type="SUPFAM" id="SSF82171">
    <property type="entry name" value="DPP6 N-terminal domain-like"/>
    <property type="match status" value="1"/>
</dbReference>
<organism evidence="2 3">
    <name type="scientific">Dorea formicigenerans</name>
    <dbReference type="NCBI Taxonomy" id="39486"/>
    <lineage>
        <taxon>Bacteria</taxon>
        <taxon>Bacillati</taxon>
        <taxon>Bacillota</taxon>
        <taxon>Clostridia</taxon>
        <taxon>Lachnospirales</taxon>
        <taxon>Lachnospiraceae</taxon>
        <taxon>Dorea</taxon>
    </lineage>
</organism>
<dbReference type="AlphaFoldDB" id="A0A3E4F6J9"/>
<keyword evidence="2" id="KW-0808">Transferase</keyword>
<feature type="domain" description="Glycosyl transferase family 1" evidence="1">
    <location>
        <begin position="617"/>
        <end position="776"/>
    </location>
</feature>
<dbReference type="EMBL" id="QSOI01000006">
    <property type="protein sequence ID" value="RGI84664.1"/>
    <property type="molecule type" value="Genomic_DNA"/>
</dbReference>
<dbReference type="Gene3D" id="2.130.10.10">
    <property type="entry name" value="YVTN repeat-like/Quinoprotein amine dehydrogenase"/>
    <property type="match status" value="1"/>
</dbReference>
<dbReference type="RefSeq" id="WP_117494925.1">
    <property type="nucleotide sequence ID" value="NZ_QSOI01000006.1"/>
</dbReference>
<comment type="caution">
    <text evidence="2">The sequence shown here is derived from an EMBL/GenBank/DDBJ whole genome shotgun (WGS) entry which is preliminary data.</text>
</comment>
<dbReference type="Gene3D" id="3.40.50.2000">
    <property type="entry name" value="Glycogen Phosphorylase B"/>
    <property type="match status" value="2"/>
</dbReference>
<dbReference type="Pfam" id="PF00534">
    <property type="entry name" value="Glycos_transf_1"/>
    <property type="match status" value="1"/>
</dbReference>
<protein>
    <submittedName>
        <fullName evidence="2">Glycosyltransferase</fullName>
    </submittedName>
</protein>
<dbReference type="InterPro" id="IPR050194">
    <property type="entry name" value="Glycosyltransferase_grp1"/>
</dbReference>
<evidence type="ECO:0000259" key="1">
    <source>
        <dbReference type="Pfam" id="PF00534"/>
    </source>
</evidence>
<dbReference type="Proteomes" id="UP000260664">
    <property type="component" value="Unassembled WGS sequence"/>
</dbReference>
<evidence type="ECO:0000313" key="2">
    <source>
        <dbReference type="EMBL" id="RGI84664.1"/>
    </source>
</evidence>
<dbReference type="CDD" id="cd03801">
    <property type="entry name" value="GT4_PimA-like"/>
    <property type="match status" value="1"/>
</dbReference>
<dbReference type="SUPFAM" id="SSF53756">
    <property type="entry name" value="UDP-Glycosyltransferase/glycogen phosphorylase"/>
    <property type="match status" value="1"/>
</dbReference>
<dbReference type="GO" id="GO:0016757">
    <property type="term" value="F:glycosyltransferase activity"/>
    <property type="evidence" value="ECO:0007669"/>
    <property type="project" value="InterPro"/>
</dbReference>
<dbReference type="InterPro" id="IPR001296">
    <property type="entry name" value="Glyco_trans_1"/>
</dbReference>
<dbReference type="PANTHER" id="PTHR45947:SF3">
    <property type="entry name" value="SULFOQUINOVOSYL TRANSFERASE SQD2"/>
    <property type="match status" value="1"/>
</dbReference>
<sequence>MSIEQKINYQLNKCPAVKKVVKRAYQLGMYAISPKIKSEGNIVRISPDDLTHEYFFGYYDKSPWDITDRYMLCMRANNTWSDVSPRETADILIIDTEKEEDDPKRAKKIAETRAWNVQQACMLQWLGPDFSSRILYNDYRNGQYCAVILTLATMEERVISMPVYTVSNDGKIALTLDFSRLYNLRPGYGYYNVPEKTEDIGLPDATAVWKIDLETGEVTDLLNYIDFANFQPRHEMQEKGSVHKVNHLMLSPNGKRFMVLYRWFNGQRKYTRLITCNVDGTDMYVLSDDDMVSHCYWKNNSSILAFENKKKTGPGYYLMKDKTDKYIHCWPQFSNDGHPSYSPDGSLIVTDSYPDRARIASINIMSGNEREKENTTIAKVFAPFKYDNDTRCDLHPRWNHKGDKICFDSIFEGHRGLYVVGTEKGNEKQDKKINVAFLVTACKKSGPIEQMLSIFTYMDRDKFNPILITLYDEPTDGTSQLQRYIDIGVCHIRVPLGKKDILLGNTKSLKKKLDDLHVDIVHSLGVFPDYALSRMKYPGHVITLRNYVYEDYPVKFGKIVGTVMAKMHLYAMKRTTQTWTCSASLARKYKKELKLDFPYIQNGVNISNFTRPTDIQKKRMREKLNLPKEKSIFIYAGQFVERKDQNFLLNLFTSEVALSDDILLLLGDGADFLKLKDKYGKYSNVIMTGNVNNVNEYLQASDVYIASSKSEGLPNGVLEAMAVGLPVILSDIEQHKEVYDSDNEIGELYKIGNKKDCLQKILAMNLERRDVCSKAAYQCAHEQFSAERMSKLYQKEYIRVYRKK</sequence>
<dbReference type="PANTHER" id="PTHR45947">
    <property type="entry name" value="SULFOQUINOVOSYL TRANSFERASE SQD2"/>
    <property type="match status" value="1"/>
</dbReference>